<dbReference type="EMBL" id="BTGB01000001">
    <property type="protein sequence ID" value="GMM44156.1"/>
    <property type="molecule type" value="Genomic_DNA"/>
</dbReference>
<comment type="caution">
    <text evidence="1">The sequence shown here is derived from an EMBL/GenBank/DDBJ whole genome shotgun (WGS) entry which is preliminary data.</text>
</comment>
<name>A0AAV5R0K4_PICKL</name>
<evidence type="ECO:0000313" key="1">
    <source>
        <dbReference type="EMBL" id="GMM44156.1"/>
    </source>
</evidence>
<accession>A0AAV5R0K4</accession>
<protein>
    <submittedName>
        <fullName evidence="1">Uncharacterized protein</fullName>
    </submittedName>
</protein>
<dbReference type="Proteomes" id="UP001378960">
    <property type="component" value="Unassembled WGS sequence"/>
</dbReference>
<dbReference type="AlphaFoldDB" id="A0AAV5R0K4"/>
<sequence length="120" mass="13962">MADIISDIIEHPPKRGKDDETISKTIYVESERITVPELTKLYAKIFNKPDLKWNYIPIDKAADEMETYGLNRDTILSIFTTISPQFHDELHSELYSNRDDVIVIKGTRSLEEYAQMKNLK</sequence>
<organism evidence="1 2">
    <name type="scientific">Pichia kluyveri</name>
    <name type="common">Yeast</name>
    <dbReference type="NCBI Taxonomy" id="36015"/>
    <lineage>
        <taxon>Eukaryota</taxon>
        <taxon>Fungi</taxon>
        <taxon>Dikarya</taxon>
        <taxon>Ascomycota</taxon>
        <taxon>Saccharomycotina</taxon>
        <taxon>Pichiomycetes</taxon>
        <taxon>Pichiales</taxon>
        <taxon>Pichiaceae</taxon>
        <taxon>Pichia</taxon>
    </lineage>
</organism>
<keyword evidence="2" id="KW-1185">Reference proteome</keyword>
<gene>
    <name evidence="1" type="ORF">DAPK24_007310</name>
</gene>
<proteinExistence type="predicted"/>
<reference evidence="1 2" key="1">
    <citation type="journal article" date="2023" name="Elife">
        <title>Identification of key yeast species and microbe-microbe interactions impacting larval growth of Drosophila in the wild.</title>
        <authorList>
            <person name="Mure A."/>
            <person name="Sugiura Y."/>
            <person name="Maeda R."/>
            <person name="Honda K."/>
            <person name="Sakurai N."/>
            <person name="Takahashi Y."/>
            <person name="Watada M."/>
            <person name="Katoh T."/>
            <person name="Gotoh A."/>
            <person name="Gotoh Y."/>
            <person name="Taniguchi I."/>
            <person name="Nakamura K."/>
            <person name="Hayashi T."/>
            <person name="Katayama T."/>
            <person name="Uemura T."/>
            <person name="Hattori Y."/>
        </authorList>
    </citation>
    <scope>NUCLEOTIDE SEQUENCE [LARGE SCALE GENOMIC DNA]</scope>
    <source>
        <strain evidence="1 2">PK-24</strain>
    </source>
</reference>
<evidence type="ECO:0000313" key="2">
    <source>
        <dbReference type="Proteomes" id="UP001378960"/>
    </source>
</evidence>